<feature type="domain" description="Aminotransferase class I/classII large" evidence="10">
    <location>
        <begin position="32"/>
        <end position="353"/>
    </location>
</feature>
<dbReference type="AlphaFoldDB" id="A0A3D8JAC4"/>
<comment type="cofactor">
    <cofactor evidence="1 9">
        <name>pyridoxal 5'-phosphate</name>
        <dbReference type="ChEBI" id="CHEBI:597326"/>
    </cofactor>
</comment>
<evidence type="ECO:0000256" key="9">
    <source>
        <dbReference type="HAMAP-Rule" id="MF_01023"/>
    </source>
</evidence>
<evidence type="ECO:0000256" key="6">
    <source>
        <dbReference type="ARBA" id="ARBA00022679"/>
    </source>
</evidence>
<dbReference type="InterPro" id="IPR005861">
    <property type="entry name" value="HisP_aminotrans"/>
</dbReference>
<dbReference type="RefSeq" id="WP_115578545.1">
    <property type="nucleotide sequence ID" value="NZ_NXLX01000003.1"/>
</dbReference>
<proteinExistence type="inferred from homology"/>
<keyword evidence="6 9" id="KW-0808">Transferase</keyword>
<evidence type="ECO:0000259" key="10">
    <source>
        <dbReference type="Pfam" id="PF00155"/>
    </source>
</evidence>
<name>A0A3D8JAC4_9HELI</name>
<comment type="pathway">
    <text evidence="2 9">Amino-acid biosynthesis; L-histidine biosynthesis; L-histidine from 5-phospho-alpha-D-ribose 1-diphosphate: step 7/9.</text>
</comment>
<protein>
    <recommendedName>
        <fullName evidence="9">Histidinol-phosphate aminotransferase</fullName>
        <ecNumber evidence="9">2.6.1.9</ecNumber>
    </recommendedName>
    <alternativeName>
        <fullName evidence="9">Imidazole acetol-phosphate transaminase</fullName>
    </alternativeName>
</protein>
<evidence type="ECO:0000256" key="3">
    <source>
        <dbReference type="ARBA" id="ARBA00007970"/>
    </source>
</evidence>
<dbReference type="GO" id="GO:0004400">
    <property type="term" value="F:histidinol-phosphate transaminase activity"/>
    <property type="evidence" value="ECO:0007669"/>
    <property type="project" value="UniProtKB-UniRule"/>
</dbReference>
<keyword evidence="9" id="KW-0368">Histidine biosynthesis</keyword>
<dbReference type="PANTHER" id="PTHR43643:SF3">
    <property type="entry name" value="HISTIDINOL-PHOSPHATE AMINOTRANSFERASE"/>
    <property type="match status" value="1"/>
</dbReference>
<keyword evidence="12" id="KW-1185">Reference proteome</keyword>
<dbReference type="CDD" id="cd00609">
    <property type="entry name" value="AAT_like"/>
    <property type="match status" value="1"/>
</dbReference>
<dbReference type="Pfam" id="PF00155">
    <property type="entry name" value="Aminotran_1_2"/>
    <property type="match status" value="1"/>
</dbReference>
<dbReference type="SUPFAM" id="SSF53383">
    <property type="entry name" value="PLP-dependent transferases"/>
    <property type="match status" value="1"/>
</dbReference>
<dbReference type="InterPro" id="IPR004839">
    <property type="entry name" value="Aminotransferase_I/II_large"/>
</dbReference>
<evidence type="ECO:0000313" key="11">
    <source>
        <dbReference type="EMBL" id="RDU74250.1"/>
    </source>
</evidence>
<evidence type="ECO:0000256" key="7">
    <source>
        <dbReference type="ARBA" id="ARBA00022898"/>
    </source>
</evidence>
<keyword evidence="9" id="KW-0028">Amino-acid biosynthesis</keyword>
<evidence type="ECO:0000256" key="8">
    <source>
        <dbReference type="ARBA" id="ARBA00047481"/>
    </source>
</evidence>
<dbReference type="InterPro" id="IPR015422">
    <property type="entry name" value="PyrdxlP-dep_Trfase_small"/>
</dbReference>
<accession>A0A3D8JAC4</accession>
<keyword evidence="5 9" id="KW-0032">Aminotransferase</keyword>
<dbReference type="EMBL" id="NXLX01000003">
    <property type="protein sequence ID" value="RDU74250.1"/>
    <property type="molecule type" value="Genomic_DNA"/>
</dbReference>
<comment type="similarity">
    <text evidence="3 9">Belongs to the class-II pyridoxal-phosphate-dependent aminotransferase family. Histidinol-phosphate aminotransferase subfamily.</text>
</comment>
<dbReference type="InterPro" id="IPR050106">
    <property type="entry name" value="HistidinolP_aminotransfase"/>
</dbReference>
<dbReference type="InterPro" id="IPR015424">
    <property type="entry name" value="PyrdxlP-dep_Trfase"/>
</dbReference>
<dbReference type="EC" id="2.6.1.9" evidence="9"/>
<comment type="catalytic activity">
    <reaction evidence="8 9">
        <text>L-histidinol phosphate + 2-oxoglutarate = 3-(imidazol-4-yl)-2-oxopropyl phosphate + L-glutamate</text>
        <dbReference type="Rhea" id="RHEA:23744"/>
        <dbReference type="ChEBI" id="CHEBI:16810"/>
        <dbReference type="ChEBI" id="CHEBI:29985"/>
        <dbReference type="ChEBI" id="CHEBI:57766"/>
        <dbReference type="ChEBI" id="CHEBI:57980"/>
        <dbReference type="EC" id="2.6.1.9"/>
    </reaction>
</comment>
<organism evidence="11 12">
    <name type="scientific">Helicobacter anseris</name>
    <dbReference type="NCBI Taxonomy" id="375926"/>
    <lineage>
        <taxon>Bacteria</taxon>
        <taxon>Pseudomonadati</taxon>
        <taxon>Campylobacterota</taxon>
        <taxon>Epsilonproteobacteria</taxon>
        <taxon>Campylobacterales</taxon>
        <taxon>Helicobacteraceae</taxon>
        <taxon>Helicobacter</taxon>
    </lineage>
</organism>
<comment type="caution">
    <text evidence="11">The sequence shown here is derived from an EMBL/GenBank/DDBJ whole genome shotgun (WGS) entry which is preliminary data.</text>
</comment>
<dbReference type="HAMAP" id="MF_01023">
    <property type="entry name" value="HisC_aminotrans_2"/>
    <property type="match status" value="1"/>
</dbReference>
<dbReference type="GO" id="GO:0000105">
    <property type="term" value="P:L-histidine biosynthetic process"/>
    <property type="evidence" value="ECO:0007669"/>
    <property type="project" value="UniProtKB-UniRule"/>
</dbReference>
<dbReference type="OrthoDB" id="9813612at2"/>
<evidence type="ECO:0000256" key="1">
    <source>
        <dbReference type="ARBA" id="ARBA00001933"/>
    </source>
</evidence>
<dbReference type="PANTHER" id="PTHR43643">
    <property type="entry name" value="HISTIDINOL-PHOSPHATE AMINOTRANSFERASE 2"/>
    <property type="match status" value="1"/>
</dbReference>
<comment type="subunit">
    <text evidence="4 9">Homodimer.</text>
</comment>
<feature type="modified residue" description="N6-(pyridoxal phosphate)lysine" evidence="9">
    <location>
        <position position="225"/>
    </location>
</feature>
<reference evidence="11 12" key="1">
    <citation type="submission" date="2018-04" db="EMBL/GenBank/DDBJ databases">
        <title>Novel Campyloabacter and Helicobacter Species and Strains.</title>
        <authorList>
            <person name="Mannion A.J."/>
            <person name="Shen Z."/>
            <person name="Fox J.G."/>
        </authorList>
    </citation>
    <scope>NUCLEOTIDE SEQUENCE [LARGE SCALE GENOMIC DNA]</scope>
    <source>
        <strain evidence="11 12">MIT 04-9362</strain>
    </source>
</reference>
<dbReference type="InterPro" id="IPR015421">
    <property type="entry name" value="PyrdxlP-dep_Trfase_major"/>
</dbReference>
<gene>
    <name evidence="9" type="primary">hisC</name>
    <name evidence="11" type="ORF">CQA57_01870</name>
</gene>
<evidence type="ECO:0000256" key="2">
    <source>
        <dbReference type="ARBA" id="ARBA00005011"/>
    </source>
</evidence>
<dbReference type="Gene3D" id="3.90.1150.10">
    <property type="entry name" value="Aspartate Aminotransferase, domain 1"/>
    <property type="match status" value="1"/>
</dbReference>
<dbReference type="UniPathway" id="UPA00031">
    <property type="reaction ID" value="UER00012"/>
</dbReference>
<evidence type="ECO:0000256" key="5">
    <source>
        <dbReference type="ARBA" id="ARBA00022576"/>
    </source>
</evidence>
<dbReference type="NCBIfam" id="TIGR01141">
    <property type="entry name" value="hisC"/>
    <property type="match status" value="1"/>
</dbReference>
<dbReference type="Proteomes" id="UP000256695">
    <property type="component" value="Unassembled WGS sequence"/>
</dbReference>
<dbReference type="Gene3D" id="3.40.640.10">
    <property type="entry name" value="Type I PLP-dependent aspartate aminotransferase-like (Major domain)"/>
    <property type="match status" value="1"/>
</dbReference>
<dbReference type="GO" id="GO:0030170">
    <property type="term" value="F:pyridoxal phosphate binding"/>
    <property type="evidence" value="ECO:0007669"/>
    <property type="project" value="InterPro"/>
</dbReference>
<evidence type="ECO:0000256" key="4">
    <source>
        <dbReference type="ARBA" id="ARBA00011738"/>
    </source>
</evidence>
<keyword evidence="7 9" id="KW-0663">Pyridoxal phosphate</keyword>
<sequence length="365" mass="41579">MIFNTNLNAIATYQAGKPIEEVIRVYGIDAKNIIKLASNENPYGCSPLVSQAICANASKVSLYPDDSMVDLKEALAKKYNLNAEHFIIGAGSDQIIEFCIRAKCQQDSKILMAKTTFAMYEIYAKQSGCQIIKTKSDMHNLKEFKELYRMHHPDIIFLCVPNNPLGECLDFSEVHDFLKEIDKNTLVVLDGAYQEYATYRDVNKAILVDVVQEFENVVYLKTFSKIYGLGGMRLGYGIASEMIMEYLYKIRPPFNVSSLSLLCGIEALKDENFIQKSLEQNAIEMQKYEIFAQENKIKYIESFTNFITFFLENQKCKSSEIAEFLMQNGVIIRDLKSYGLNAIRITIGTLEQNLKVFSLLKEKIS</sequence>
<evidence type="ECO:0000313" key="12">
    <source>
        <dbReference type="Proteomes" id="UP000256695"/>
    </source>
</evidence>